<feature type="active site" evidence="4">
    <location>
        <position position="253"/>
    </location>
</feature>
<organism evidence="7 8">
    <name type="scientific">Terribacillus saccharophilus</name>
    <dbReference type="NCBI Taxonomy" id="361277"/>
    <lineage>
        <taxon>Bacteria</taxon>
        <taxon>Bacillati</taxon>
        <taxon>Bacillota</taxon>
        <taxon>Bacilli</taxon>
        <taxon>Bacillales</taxon>
        <taxon>Bacillaceae</taxon>
        <taxon>Terribacillus</taxon>
    </lineage>
</organism>
<sequence>MENFKHVNSQYINGEWREGQSSVKMENRNPYNGELIATYQAANLDDLNEAYEASARVQKEWAKTNPVAQRAVFEKAVAYLEANHEAFVETIIEEIGGTRLKAEFEIGLVTNIIKEASTFPFRMNGQILPSPIDGKENRVYRVPVGVVGIISPFNFPFFLSMKSVATALAAGNGVVLKPHEHTAITGGTMIAKLFEEAGLPKGLLNVIVTEISEIGDNFVEHRIPRAVSFTGSTKVGKHIGMVAGKNLKEAHLELGGNSALVVLEDADMELAVSAAVFSRFTHQGQICMSANRLIVHEDVYDEFVEKYLAKVSTLTCGDPKDPSTIIGPLINEQQVKTTVALIEKGIEEGATPLIKGKVEGNIVEPVVFGDVTPDMTLANEELFAPVVSILKVKSDEEVLAYANNSDYGLSGAIHTRDVERGAELAKQMDTGMIHINDGTINDEPTVAFGGVKNSGLGRLNGEWSLDAFTTTKWISIQHDRRQYPYS</sequence>
<dbReference type="Gene3D" id="3.40.309.10">
    <property type="entry name" value="Aldehyde Dehydrogenase, Chain A, domain 2"/>
    <property type="match status" value="1"/>
</dbReference>
<dbReference type="GeneID" id="34221971"/>
<keyword evidence="2 5" id="KW-0560">Oxidoreductase</keyword>
<dbReference type="InterPro" id="IPR016162">
    <property type="entry name" value="Ald_DH_N"/>
</dbReference>
<evidence type="ECO:0000256" key="4">
    <source>
        <dbReference type="PROSITE-ProRule" id="PRU10007"/>
    </source>
</evidence>
<evidence type="ECO:0000313" key="7">
    <source>
        <dbReference type="EMBL" id="AIF65792.1"/>
    </source>
</evidence>
<dbReference type="InterPro" id="IPR029510">
    <property type="entry name" value="Ald_DH_CS_GLU"/>
</dbReference>
<evidence type="ECO:0000256" key="5">
    <source>
        <dbReference type="RuleBase" id="RU003345"/>
    </source>
</evidence>
<dbReference type="KEGG" id="tap:GZ22_03450"/>
<evidence type="ECO:0000313" key="8">
    <source>
        <dbReference type="Proteomes" id="UP000027980"/>
    </source>
</evidence>
<dbReference type="PANTHER" id="PTHR42986:SF1">
    <property type="entry name" value="BENZALDEHYDE DEHYDROGENASE YFMT"/>
    <property type="match status" value="1"/>
</dbReference>
<keyword evidence="3" id="KW-0520">NAD</keyword>
<dbReference type="PROSITE" id="PS00687">
    <property type="entry name" value="ALDEHYDE_DEHYDR_GLU"/>
    <property type="match status" value="1"/>
</dbReference>
<dbReference type="Pfam" id="PF00171">
    <property type="entry name" value="Aldedh"/>
    <property type="match status" value="1"/>
</dbReference>
<dbReference type="PANTHER" id="PTHR42986">
    <property type="entry name" value="BENZALDEHYDE DEHYDROGENASE YFMT"/>
    <property type="match status" value="1"/>
</dbReference>
<dbReference type="InterPro" id="IPR016161">
    <property type="entry name" value="Ald_DH/histidinol_DH"/>
</dbReference>
<evidence type="ECO:0000256" key="2">
    <source>
        <dbReference type="ARBA" id="ARBA00023002"/>
    </source>
</evidence>
<evidence type="ECO:0000259" key="6">
    <source>
        <dbReference type="Pfam" id="PF00171"/>
    </source>
</evidence>
<proteinExistence type="inferred from homology"/>
<dbReference type="Proteomes" id="UP000027980">
    <property type="component" value="Chromosome"/>
</dbReference>
<evidence type="ECO:0000256" key="1">
    <source>
        <dbReference type="ARBA" id="ARBA00009986"/>
    </source>
</evidence>
<dbReference type="GO" id="GO:0016620">
    <property type="term" value="F:oxidoreductase activity, acting on the aldehyde or oxo group of donors, NAD or NADP as acceptor"/>
    <property type="evidence" value="ECO:0007669"/>
    <property type="project" value="InterPro"/>
</dbReference>
<comment type="similarity">
    <text evidence="1 5">Belongs to the aldehyde dehydrogenase family.</text>
</comment>
<dbReference type="HOGENOM" id="CLU_005391_1_0_9"/>
<evidence type="ECO:0000256" key="3">
    <source>
        <dbReference type="ARBA" id="ARBA00023027"/>
    </source>
</evidence>
<name>A0A075LIN8_9BACI</name>
<dbReference type="InterPro" id="IPR016163">
    <property type="entry name" value="Ald_DH_C"/>
</dbReference>
<dbReference type="OrthoDB" id="9762913at2"/>
<dbReference type="InterPro" id="IPR015590">
    <property type="entry name" value="Aldehyde_DH_dom"/>
</dbReference>
<protein>
    <submittedName>
        <fullName evidence="7">Aldehyde dehydrogenase</fullName>
    </submittedName>
</protein>
<gene>
    <name evidence="7" type="ORF">GZ22_03450</name>
</gene>
<dbReference type="EMBL" id="CP008876">
    <property type="protein sequence ID" value="AIF65792.1"/>
    <property type="molecule type" value="Genomic_DNA"/>
</dbReference>
<dbReference type="FunFam" id="3.40.309.10:FF:000009">
    <property type="entry name" value="Aldehyde dehydrogenase A"/>
    <property type="match status" value="1"/>
</dbReference>
<accession>A0A075LIN8</accession>
<feature type="domain" description="Aldehyde dehydrogenase" evidence="6">
    <location>
        <begin position="16"/>
        <end position="474"/>
    </location>
</feature>
<dbReference type="RefSeq" id="WP_038558625.1">
    <property type="nucleotide sequence ID" value="NZ_CP008876.1"/>
</dbReference>
<dbReference type="SUPFAM" id="SSF53720">
    <property type="entry name" value="ALDH-like"/>
    <property type="match status" value="1"/>
</dbReference>
<dbReference type="AlphaFoldDB" id="A0A075LIN8"/>
<reference evidence="7 8" key="1">
    <citation type="submission" date="2014-07" db="EMBL/GenBank/DDBJ databases">
        <title>Complete genome sequence of a moderately halophilic bacterium Terribacillus aidingensis MP602, isolated from Cryptomeria fortunei in Tianmu mountain in China.</title>
        <authorList>
            <person name="Wang Y."/>
            <person name="Lu P."/>
            <person name="Zhang L."/>
        </authorList>
    </citation>
    <scope>NUCLEOTIDE SEQUENCE [LARGE SCALE GENOMIC DNA]</scope>
    <source>
        <strain evidence="7 8">MP602</strain>
    </source>
</reference>
<dbReference type="Gene3D" id="3.40.605.10">
    <property type="entry name" value="Aldehyde Dehydrogenase, Chain A, domain 1"/>
    <property type="match status" value="1"/>
</dbReference>